<dbReference type="SUPFAM" id="SSF52047">
    <property type="entry name" value="RNI-like"/>
    <property type="match status" value="1"/>
</dbReference>
<dbReference type="SUPFAM" id="SSF52058">
    <property type="entry name" value="L domain-like"/>
    <property type="match status" value="1"/>
</dbReference>
<protein>
    <recommendedName>
        <fullName evidence="1">F-box domain-containing protein</fullName>
    </recommendedName>
</protein>
<dbReference type="SMART" id="SM00256">
    <property type="entry name" value="FBOX"/>
    <property type="match status" value="1"/>
</dbReference>
<dbReference type="EMBL" id="JAHRHY010000012">
    <property type="protein sequence ID" value="KAG9065042.1"/>
    <property type="molecule type" value="Genomic_DNA"/>
</dbReference>
<keyword evidence="3" id="KW-1185">Reference proteome</keyword>
<evidence type="ECO:0000313" key="2">
    <source>
        <dbReference type="EMBL" id="KAG9065042.1"/>
    </source>
</evidence>
<dbReference type="Gene3D" id="3.80.10.10">
    <property type="entry name" value="Ribonuclease Inhibitor"/>
    <property type="match status" value="2"/>
</dbReference>
<dbReference type="Gene3D" id="1.20.1280.50">
    <property type="match status" value="1"/>
</dbReference>
<dbReference type="Proteomes" id="UP000707451">
    <property type="component" value="Unassembled WGS sequence"/>
</dbReference>
<dbReference type="PROSITE" id="PS50181">
    <property type="entry name" value="FBOX"/>
    <property type="match status" value="1"/>
</dbReference>
<dbReference type="InterPro" id="IPR036047">
    <property type="entry name" value="F-box-like_dom_sf"/>
</dbReference>
<dbReference type="CDD" id="cd09917">
    <property type="entry name" value="F-box_SF"/>
    <property type="match status" value="1"/>
</dbReference>
<comment type="caution">
    <text evidence="2">The sequence shown here is derived from an EMBL/GenBank/DDBJ whole genome shotgun (WGS) entry which is preliminary data.</text>
</comment>
<dbReference type="InterPro" id="IPR032675">
    <property type="entry name" value="LRR_dom_sf"/>
</dbReference>
<feature type="domain" description="F-box" evidence="1">
    <location>
        <begin position="1"/>
        <end position="40"/>
    </location>
</feature>
<dbReference type="OrthoDB" id="2341217at2759"/>
<proteinExistence type="predicted"/>
<dbReference type="Pfam" id="PF12937">
    <property type="entry name" value="F-box-like"/>
    <property type="match status" value="1"/>
</dbReference>
<sequence length="1304" mass="148867">MLPELLTHIASHLDAPDIFQCVQVCHTWNRLLIPYLWRTLDDQCFQWPSILHQHDSETPPGGKDRDWIFALFAKYGHHIRHLHIRWKVVLSAAGSGNNCTQLRSLCIYDMTNVRTSVEAAEDARLWTLPPQSNGRAAFDRARQGAVGPLLSPAFEGVFQPAPVRLRSLPQQEQDWITHQRFWLLVRQNPGLRVLRSHWSLFQLSRIKLMEFFYETLAMLPNLRNIDNQILCVDFGHLLARVPNLQHYTAAFLYMDSIPLTKLFQGLQTLRIPGRLPIRIFFNLLNHLPGLEHIYFGCFELGEDSDVSSGLTNTPCPLKGIHFLDSNTGDEEQMPMQVLPWLPNLTGYSAARLTATAAMALARFCPKLKVFEQGFSGDTTHSEARMVTDDNTIGLLLGTCPNLKKIDAPHHRIDVGYMNHFNWVCHGLESLRCQLVGFSRLDSAEQELYQRIIGSDPDLIDIAEMHEEHQGLLDKALLCKLQHTQVYKQLALMTRLRVLDLGYEFRNVYLGTRTNFRNQTALINIAVTNFLRAHLPPEQTDGDGYIDYGGPHRETMRLTLNSGLARLGTLVNLEVFGFEGVDHQIAEAELEWMASAWPKLKVMRGLQEDTLPRIRPGERKAGLRAFMYRLRPEVKHEGGAPDYGPYLTEIITAIGSFLPRSSIVACLQLNSSFHSLLAPFIYNHLKLFSRRSVAKLPTTQTLVRYAHLVHDLSINSFVSLAYLTAGYKNLRSISFSSHKGNQAAQLGTDDEILDALLQLLQDNPRLKGWTLDDPWPQIPAVVWKAVAESTTELNVLCLYNTIVSDEARPWFLKACRKTRQLVLQNVTIQGSESSNNFTGHADTPSFSPQSIQFNNVSGLPMLDQLEFLCRCLHLQDVFWEPVSQDIHQQLQQATEQEVMSMREEIRRFFQRTTWPRLKYVTFRKYGDYSDSSLASILMIEILNHILESIQAGLLEQLVCMGSVLGTAGLRSLSRQFSNLSILTARGCAAISSPVVQHLLESCPQLTTIDVTELHIRDIRRGGPWVCTRMVVLHFSFNLWLEKDDVGWRDFACSPLADTDQDELETARFIQDQHYVFDQLSRLTALEHLDVQVFPLRFNGVARSGGSEMLHYGELDFRSSHGLEMLSTLKELRCLNFSGTFQRLEWEDVRMMVAQWPLLYCLSGRLSSDEGLDTGLWGFLEEYDIDRGLLDSMKSWKQMVKKDTWPNIRVIKLGEQKDMRRRFLDMDDATDEAISYLLDFVPINQLTEFDGVAPGIWPQMVRLEVDHLNVQDIRNGRPWVCSRLESFSVKLDLRRIETDEEAGGQT</sequence>
<gene>
    <name evidence="2" type="ORF">KI688_002362</name>
</gene>
<evidence type="ECO:0000259" key="1">
    <source>
        <dbReference type="PROSITE" id="PS50181"/>
    </source>
</evidence>
<organism evidence="2 3">
    <name type="scientific">Linnemannia hyalina</name>
    <dbReference type="NCBI Taxonomy" id="64524"/>
    <lineage>
        <taxon>Eukaryota</taxon>
        <taxon>Fungi</taxon>
        <taxon>Fungi incertae sedis</taxon>
        <taxon>Mucoromycota</taxon>
        <taxon>Mortierellomycotina</taxon>
        <taxon>Mortierellomycetes</taxon>
        <taxon>Mortierellales</taxon>
        <taxon>Mortierellaceae</taxon>
        <taxon>Linnemannia</taxon>
    </lineage>
</organism>
<dbReference type="GO" id="GO:0031146">
    <property type="term" value="P:SCF-dependent proteasomal ubiquitin-dependent protein catabolic process"/>
    <property type="evidence" value="ECO:0007669"/>
    <property type="project" value="TreeGrafter"/>
</dbReference>
<accession>A0A9P7XQ45</accession>
<reference evidence="2" key="1">
    <citation type="submission" date="2021-06" db="EMBL/GenBank/DDBJ databases">
        <title>Genome Sequence of Mortierella hyaline Strain SCG-10, a Cold-Adapted, Nitrate-Reducing Fungus Isolated from Soil in Minnesota, USA.</title>
        <authorList>
            <person name="Aldossari N."/>
        </authorList>
    </citation>
    <scope>NUCLEOTIDE SEQUENCE</scope>
    <source>
        <strain evidence="2">SCG-10</strain>
    </source>
</reference>
<dbReference type="GO" id="GO:0019005">
    <property type="term" value="C:SCF ubiquitin ligase complex"/>
    <property type="evidence" value="ECO:0007669"/>
    <property type="project" value="TreeGrafter"/>
</dbReference>
<dbReference type="InterPro" id="IPR001810">
    <property type="entry name" value="F-box_dom"/>
</dbReference>
<evidence type="ECO:0000313" key="3">
    <source>
        <dbReference type="Proteomes" id="UP000707451"/>
    </source>
</evidence>
<dbReference type="SUPFAM" id="SSF81383">
    <property type="entry name" value="F-box domain"/>
    <property type="match status" value="1"/>
</dbReference>
<dbReference type="PANTHER" id="PTHR13318">
    <property type="entry name" value="PARTNER OF PAIRED, ISOFORM B-RELATED"/>
    <property type="match status" value="1"/>
</dbReference>
<name>A0A9P7XQ45_9FUNG</name>